<keyword evidence="3" id="KW-1185">Reference proteome</keyword>
<dbReference type="Proteomes" id="UP000827724">
    <property type="component" value="Unassembled WGS sequence"/>
</dbReference>
<dbReference type="EMBL" id="JAIWOZ010000004">
    <property type="protein sequence ID" value="KAH6606802.1"/>
    <property type="molecule type" value="Genomic_DNA"/>
</dbReference>
<organism evidence="2 3">
    <name type="scientific">Trichoderma cornu-damae</name>
    <dbReference type="NCBI Taxonomy" id="654480"/>
    <lineage>
        <taxon>Eukaryota</taxon>
        <taxon>Fungi</taxon>
        <taxon>Dikarya</taxon>
        <taxon>Ascomycota</taxon>
        <taxon>Pezizomycotina</taxon>
        <taxon>Sordariomycetes</taxon>
        <taxon>Hypocreomycetidae</taxon>
        <taxon>Hypocreales</taxon>
        <taxon>Hypocreaceae</taxon>
        <taxon>Trichoderma</taxon>
    </lineage>
</organism>
<accession>A0A9P8TWA0</accession>
<protein>
    <submittedName>
        <fullName evidence="2">Atp synthase subunit delta</fullName>
    </submittedName>
</protein>
<reference evidence="2" key="1">
    <citation type="submission" date="2021-08" db="EMBL/GenBank/DDBJ databases">
        <title>Chromosome-Level Trichoderma cornu-damae using Hi-C Data.</title>
        <authorList>
            <person name="Kim C.S."/>
        </authorList>
    </citation>
    <scope>NUCLEOTIDE SEQUENCE</scope>
    <source>
        <strain evidence="2">KA19-0412C</strain>
    </source>
</reference>
<evidence type="ECO:0000256" key="1">
    <source>
        <dbReference type="SAM" id="MobiDB-lite"/>
    </source>
</evidence>
<dbReference type="OrthoDB" id="5209965at2759"/>
<comment type="caution">
    <text evidence="2">The sequence shown here is derived from an EMBL/GenBank/DDBJ whole genome shotgun (WGS) entry which is preliminary data.</text>
</comment>
<sequence length="346" mass="37445">MTLQPRIDLESHAQAIQGIQPTKTMRISLRRRAHDLADDVTTNTRQMARNLHSIEQDALWAHSEVPRALQADERLQTLENASQSAPKPTVEGTEVESLNTKRGGSPARGRGDSNPKTPRREATETLGAENSSKEVITAAQSPQQNVESSDLSTLKQQLRKASETAASIHGSSGNAGGSPSASGSEKLSRQSPGTVPRDEDAPPSPTAPREADSGKQTPKGCEEMKSTKHGASSSQAEDAIEESKATCDELDSGSEAAISHHICEWRSRYLGLSAAFDKLKEELDVALENQGNQDDANRESGSASHQHRCDDYGIEGLTIIVHRRCKEDLVLNTDLREEDVGRMGEL</sequence>
<feature type="compositionally biased region" description="Polar residues" evidence="1">
    <location>
        <begin position="128"/>
        <end position="156"/>
    </location>
</feature>
<feature type="compositionally biased region" description="Basic and acidic residues" evidence="1">
    <location>
        <begin position="109"/>
        <end position="123"/>
    </location>
</feature>
<gene>
    <name evidence="2" type="ORF">Trco_005955</name>
</gene>
<proteinExistence type="predicted"/>
<evidence type="ECO:0000313" key="2">
    <source>
        <dbReference type="EMBL" id="KAH6606802.1"/>
    </source>
</evidence>
<feature type="region of interest" description="Disordered" evidence="1">
    <location>
        <begin position="79"/>
        <end position="248"/>
    </location>
</feature>
<evidence type="ECO:0000313" key="3">
    <source>
        <dbReference type="Proteomes" id="UP000827724"/>
    </source>
</evidence>
<name>A0A9P8TWA0_9HYPO</name>
<dbReference type="AlphaFoldDB" id="A0A9P8TWA0"/>